<organism evidence="2">
    <name type="scientific">Opuntia streptacantha</name>
    <name type="common">Prickly pear cactus</name>
    <name type="synonym">Opuntia cardona</name>
    <dbReference type="NCBI Taxonomy" id="393608"/>
    <lineage>
        <taxon>Eukaryota</taxon>
        <taxon>Viridiplantae</taxon>
        <taxon>Streptophyta</taxon>
        <taxon>Embryophyta</taxon>
        <taxon>Tracheophyta</taxon>
        <taxon>Spermatophyta</taxon>
        <taxon>Magnoliopsida</taxon>
        <taxon>eudicotyledons</taxon>
        <taxon>Gunneridae</taxon>
        <taxon>Pentapetalae</taxon>
        <taxon>Caryophyllales</taxon>
        <taxon>Cactineae</taxon>
        <taxon>Cactaceae</taxon>
        <taxon>Opuntioideae</taxon>
        <taxon>Opuntia</taxon>
    </lineage>
</organism>
<reference evidence="2" key="2">
    <citation type="submission" date="2020-07" db="EMBL/GenBank/DDBJ databases">
        <authorList>
            <person name="Vera ALvarez R."/>
            <person name="Arias-Moreno D.M."/>
            <person name="Jimenez-Jacinto V."/>
            <person name="Jimenez-Bremont J.F."/>
            <person name="Swaminathan K."/>
            <person name="Moose S.P."/>
            <person name="Guerrero-Gonzalez M.L."/>
            <person name="Marino-Ramirez L."/>
            <person name="Landsman D."/>
            <person name="Rodriguez-Kessler M."/>
            <person name="Delgado-Sanchez P."/>
        </authorList>
    </citation>
    <scope>NUCLEOTIDE SEQUENCE</scope>
    <source>
        <tissue evidence="2">Cladode</tissue>
    </source>
</reference>
<dbReference type="AlphaFoldDB" id="A0A7C9D7D4"/>
<accession>A0A7C9D7D4</accession>
<feature type="region of interest" description="Disordered" evidence="1">
    <location>
        <begin position="79"/>
        <end position="101"/>
    </location>
</feature>
<reference evidence="2" key="1">
    <citation type="journal article" date="2013" name="J. Plant Res.">
        <title>Effect of fungi and light on seed germination of three Opuntia species from semiarid lands of central Mexico.</title>
        <authorList>
            <person name="Delgado-Sanchez P."/>
            <person name="Jimenez-Bremont J.F."/>
            <person name="Guerrero-Gonzalez Mde L."/>
            <person name="Flores J."/>
        </authorList>
    </citation>
    <scope>NUCLEOTIDE SEQUENCE</scope>
    <source>
        <tissue evidence="2">Cladode</tissue>
    </source>
</reference>
<feature type="region of interest" description="Disordered" evidence="1">
    <location>
        <begin position="1"/>
        <end position="26"/>
    </location>
</feature>
<name>A0A7C9D7D4_OPUST</name>
<evidence type="ECO:0000313" key="2">
    <source>
        <dbReference type="EMBL" id="MBA4636080.1"/>
    </source>
</evidence>
<sequence length="101" mass="10866">MGSKERSGSAEAGLGRTDTVAGRTTRPRFLRRVAAEGRKCSVWRVVEGRAEEGRRRGMEAEETAAEVVGATMGRNCRRFRKRPMTEGGGGGRGGEGGERVV</sequence>
<proteinExistence type="predicted"/>
<protein>
    <submittedName>
        <fullName evidence="2">Uncharacterized protein</fullName>
    </submittedName>
</protein>
<evidence type="ECO:0000256" key="1">
    <source>
        <dbReference type="SAM" id="MobiDB-lite"/>
    </source>
</evidence>
<dbReference type="EMBL" id="GISG01098062">
    <property type="protein sequence ID" value="MBA4636080.1"/>
    <property type="molecule type" value="Transcribed_RNA"/>
</dbReference>